<name>A0AAE8MV60_9PEZI</name>
<dbReference type="InterPro" id="IPR039856">
    <property type="entry name" value="EMC2-like"/>
</dbReference>
<proteinExistence type="inferred from homology"/>
<dbReference type="PANTHER" id="PTHR12760">
    <property type="entry name" value="TETRATRICOPEPTIDE REPEAT PROTEIN"/>
    <property type="match status" value="1"/>
</dbReference>
<comment type="similarity">
    <text evidence="3">Belongs to the EMC2 family.</text>
</comment>
<keyword evidence="1 2" id="KW-0802">TPR repeat</keyword>
<dbReference type="AlphaFoldDB" id="A0AAE8MV60"/>
<dbReference type="InterPro" id="IPR011990">
    <property type="entry name" value="TPR-like_helical_dom_sf"/>
</dbReference>
<evidence type="ECO:0000313" key="5">
    <source>
        <dbReference type="Proteomes" id="UP001187682"/>
    </source>
</evidence>
<evidence type="ECO:0000256" key="1">
    <source>
        <dbReference type="ARBA" id="ARBA00022803"/>
    </source>
</evidence>
<accession>A0AAE8MV60</accession>
<dbReference type="InterPro" id="IPR019734">
    <property type="entry name" value="TPR_rpt"/>
</dbReference>
<comment type="caution">
    <text evidence="4">The sequence shown here is derived from an EMBL/GenBank/DDBJ whole genome shotgun (WGS) entry which is preliminary data.</text>
</comment>
<evidence type="ECO:0000256" key="3">
    <source>
        <dbReference type="RuleBase" id="RU367091"/>
    </source>
</evidence>
<keyword evidence="5" id="KW-1185">Reference proteome</keyword>
<feature type="repeat" description="TPR" evidence="2">
    <location>
        <begin position="163"/>
        <end position="196"/>
    </location>
</feature>
<reference evidence="4" key="1">
    <citation type="submission" date="2018-03" db="EMBL/GenBank/DDBJ databases">
        <authorList>
            <person name="Guldener U."/>
        </authorList>
    </citation>
    <scope>NUCLEOTIDE SEQUENCE</scope>
</reference>
<dbReference type="EMBL" id="ONZQ02000004">
    <property type="protein sequence ID" value="SPO00693.1"/>
    <property type="molecule type" value="Genomic_DNA"/>
</dbReference>
<gene>
    <name evidence="4" type="ORF">DNG_03441</name>
</gene>
<comment type="function">
    <text evidence="3">Part of the endoplasmic reticulum membrane protein complex (EMC) that enables the energy-independent insertion into endoplasmic reticulum membranes of newly synthesized membrane proteins.</text>
</comment>
<dbReference type="Gene3D" id="1.25.40.10">
    <property type="entry name" value="Tetratricopeptide repeat domain"/>
    <property type="match status" value="1"/>
</dbReference>
<dbReference type="FunFam" id="1.25.40.10:FF:001208">
    <property type="entry name" value="Tetratricopeptide repeat domain-containing protein"/>
    <property type="match status" value="1"/>
</dbReference>
<comment type="subunit">
    <text evidence="3">Component of the ER membrane protein complex (EMC).</text>
</comment>
<dbReference type="Pfam" id="PF13432">
    <property type="entry name" value="TPR_16"/>
    <property type="match status" value="1"/>
</dbReference>
<dbReference type="SMART" id="SM00028">
    <property type="entry name" value="TPR"/>
    <property type="match status" value="2"/>
</dbReference>
<dbReference type="PROSITE" id="PS50005">
    <property type="entry name" value="TPR"/>
    <property type="match status" value="1"/>
</dbReference>
<evidence type="ECO:0000256" key="2">
    <source>
        <dbReference type="PROSITE-ProRule" id="PRU00339"/>
    </source>
</evidence>
<evidence type="ECO:0000313" key="4">
    <source>
        <dbReference type="EMBL" id="SPO00693.1"/>
    </source>
</evidence>
<dbReference type="SUPFAM" id="SSF48452">
    <property type="entry name" value="TPR-like"/>
    <property type="match status" value="1"/>
</dbReference>
<keyword evidence="3" id="KW-0472">Membrane</keyword>
<dbReference type="GO" id="GO:0072546">
    <property type="term" value="C:EMC complex"/>
    <property type="evidence" value="ECO:0007669"/>
    <property type="project" value="UniProtKB-UniRule"/>
</dbReference>
<dbReference type="Proteomes" id="UP001187682">
    <property type="component" value="Unassembled WGS sequence"/>
</dbReference>
<organism evidence="4 5">
    <name type="scientific">Cephalotrichum gorgonifer</name>
    <dbReference type="NCBI Taxonomy" id="2041049"/>
    <lineage>
        <taxon>Eukaryota</taxon>
        <taxon>Fungi</taxon>
        <taxon>Dikarya</taxon>
        <taxon>Ascomycota</taxon>
        <taxon>Pezizomycotina</taxon>
        <taxon>Sordariomycetes</taxon>
        <taxon>Hypocreomycetidae</taxon>
        <taxon>Microascales</taxon>
        <taxon>Microascaceae</taxon>
        <taxon>Cephalotrichum</taxon>
    </lineage>
</organism>
<sequence>MAPSLLRPQAHLSNQEILELAQQAPSILRKNPRAFETSPLLALFTASENTELWIIYENLLLACLRIEDDRSAVEILARLALRFGDDNQRIMALKGLVREAQAKDNAELEEILKGYETVLIDIGNSGTNIPIAKRRVALLKSLGRPSDAISALVRLLEYSPTDAEAWSELSDLYLAQGMYAQAIYALEEVLVLSPNSWNMQARLGELLFMAAAASADAATYTFYAESVKRFCRSIELCDDYLRGYYGLKQATDKLLSDPKLLKPSKQSGDDGLVLPPKQTLEALNEQATKKLAEIVRRYGAGDPLWQGYDVAEVAAARELLSKGEEKVVR</sequence>
<keyword evidence="3" id="KW-0256">Endoplasmic reticulum</keyword>
<protein>
    <recommendedName>
        <fullName evidence="3">ER membrane protein complex subunit 2</fullName>
    </recommendedName>
</protein>
<comment type="subcellular location">
    <subcellularLocation>
        <location evidence="3">Endoplasmic reticulum membrane</location>
        <topology evidence="3">Peripheral membrane protein</topology>
        <orientation evidence="3">Cytoplasmic side</orientation>
    </subcellularLocation>
</comment>